<dbReference type="Gene3D" id="3.30.1330.40">
    <property type="entry name" value="RutC-like"/>
    <property type="match status" value="1"/>
</dbReference>
<keyword evidence="2" id="KW-1185">Reference proteome</keyword>
<protein>
    <submittedName>
        <fullName evidence="1">Uncharacterized protein</fullName>
    </submittedName>
</protein>
<dbReference type="Proteomes" id="UP000321405">
    <property type="component" value="Unassembled WGS sequence"/>
</dbReference>
<dbReference type="EMBL" id="BJVC01000003">
    <property type="protein sequence ID" value="GEL02351.1"/>
    <property type="molecule type" value="Genomic_DNA"/>
</dbReference>
<evidence type="ECO:0000313" key="2">
    <source>
        <dbReference type="Proteomes" id="UP000321405"/>
    </source>
</evidence>
<sequence length="118" mass="12901">MLGAMHEYPSSPSRPVLKDCVTYYGVTGLDQDGRAPESVIEECQNAMARIRAILATHDLVPEDITHLAYMIPDSSVFASCQRIVAEVLGPARPALTLRVKPGFDTPGQRLEFNFIASP</sequence>
<reference evidence="1 2" key="1">
    <citation type="submission" date="2019-07" db="EMBL/GenBank/DDBJ databases">
        <title>Whole genome shotgun sequence of Swaminathania salitolerans NBRC 104436.</title>
        <authorList>
            <person name="Hosoyama A."/>
            <person name="Uohara A."/>
            <person name="Ohji S."/>
            <person name="Ichikawa N."/>
        </authorList>
    </citation>
    <scope>NUCLEOTIDE SEQUENCE [LARGE SCALE GENOMIC DNA]</scope>
    <source>
        <strain evidence="1 2">NBRC 104436</strain>
    </source>
</reference>
<dbReference type="InterPro" id="IPR035959">
    <property type="entry name" value="RutC-like_sf"/>
</dbReference>
<organism evidence="1 2">
    <name type="scientific">Swaminathania salitolerans</name>
    <dbReference type="NCBI Taxonomy" id="182838"/>
    <lineage>
        <taxon>Bacteria</taxon>
        <taxon>Pseudomonadati</taxon>
        <taxon>Pseudomonadota</taxon>
        <taxon>Alphaproteobacteria</taxon>
        <taxon>Acetobacterales</taxon>
        <taxon>Acetobacteraceae</taxon>
        <taxon>Swaminathania</taxon>
    </lineage>
</organism>
<proteinExistence type="predicted"/>
<dbReference type="SUPFAM" id="SSF55298">
    <property type="entry name" value="YjgF-like"/>
    <property type="match status" value="1"/>
</dbReference>
<evidence type="ECO:0000313" key="1">
    <source>
        <dbReference type="EMBL" id="GEL02351.1"/>
    </source>
</evidence>
<dbReference type="AlphaFoldDB" id="A0A511BPU5"/>
<accession>A0A511BPU5</accession>
<name>A0A511BPU5_9PROT</name>
<comment type="caution">
    <text evidence="1">The sequence shown here is derived from an EMBL/GenBank/DDBJ whole genome shotgun (WGS) entry which is preliminary data.</text>
</comment>
<gene>
    <name evidence="1" type="ORF">SSA02_15140</name>
</gene>